<feature type="region of interest" description="Disordered" evidence="1">
    <location>
        <begin position="1"/>
        <end position="99"/>
    </location>
</feature>
<gene>
    <name evidence="2" type="ORF">C8J25_11184</name>
</gene>
<dbReference type="RefSeq" id="WP_107955762.1">
    <property type="nucleotide sequence ID" value="NZ_QAYE01000011.1"/>
</dbReference>
<evidence type="ECO:0000313" key="2">
    <source>
        <dbReference type="EMBL" id="PTW44247.1"/>
    </source>
</evidence>
<protein>
    <submittedName>
        <fullName evidence="2">Uncharacterized protein</fullName>
    </submittedName>
</protein>
<reference evidence="2 3" key="1">
    <citation type="submission" date="2018-04" db="EMBL/GenBank/DDBJ databases">
        <title>Genomic Encyclopedia of Type Strains, Phase III (KMG-III): the genomes of soil and plant-associated and newly described type strains.</title>
        <authorList>
            <person name="Whitman W."/>
        </authorList>
    </citation>
    <scope>NUCLEOTIDE SEQUENCE [LARGE SCALE GENOMIC DNA]</scope>
    <source>
        <strain evidence="2 3">MA-olki</strain>
    </source>
</reference>
<dbReference type="Proteomes" id="UP000244013">
    <property type="component" value="Unassembled WGS sequence"/>
</dbReference>
<comment type="caution">
    <text evidence="2">The sequence shown here is derived from an EMBL/GenBank/DDBJ whole genome shotgun (WGS) entry which is preliminary data.</text>
</comment>
<evidence type="ECO:0000313" key="3">
    <source>
        <dbReference type="Proteomes" id="UP000244013"/>
    </source>
</evidence>
<dbReference type="EMBL" id="QAYE01000011">
    <property type="protein sequence ID" value="PTW44247.1"/>
    <property type="molecule type" value="Genomic_DNA"/>
</dbReference>
<organism evidence="2 3">
    <name type="scientific">Sphingomonas faeni</name>
    <dbReference type="NCBI Taxonomy" id="185950"/>
    <lineage>
        <taxon>Bacteria</taxon>
        <taxon>Pseudomonadati</taxon>
        <taxon>Pseudomonadota</taxon>
        <taxon>Alphaproteobacteria</taxon>
        <taxon>Sphingomonadales</taxon>
        <taxon>Sphingomonadaceae</taxon>
        <taxon>Sphingomonas</taxon>
    </lineage>
</organism>
<accession>A0A2T5TYA9</accession>
<proteinExistence type="predicted"/>
<dbReference type="OrthoDB" id="7572492at2"/>
<dbReference type="AlphaFoldDB" id="A0A2T5TYA9"/>
<feature type="compositionally biased region" description="Basic and acidic residues" evidence="1">
    <location>
        <begin position="90"/>
        <end position="99"/>
    </location>
</feature>
<sequence>MATEQPNIAPDDIKPEPNDADNAATVLDDAQMIETPGGGGLGGADAADVLSGSEKLSGGATPNSPIDVPVPHGGGGSPTREAQLRSLNDGPKEPHTNPN</sequence>
<feature type="compositionally biased region" description="Low complexity" evidence="1">
    <location>
        <begin position="44"/>
        <end position="53"/>
    </location>
</feature>
<dbReference type="GeneID" id="91007618"/>
<name>A0A2T5TYA9_9SPHN</name>
<evidence type="ECO:0000256" key="1">
    <source>
        <dbReference type="SAM" id="MobiDB-lite"/>
    </source>
</evidence>